<reference evidence="8 9" key="1">
    <citation type="journal article" date="2020" name="Cell Host Microbe">
        <title>Functional and Genomic Variation between Human-Derived Isolates of Lachnospiraceae Reveals Inter- and Intra-Species Diversity.</title>
        <authorList>
            <person name="Sorbara M.T."/>
            <person name="Littmann E.R."/>
            <person name="Fontana E."/>
            <person name="Moody T.U."/>
            <person name="Kohout C.E."/>
            <person name="Gjonbalaj M."/>
            <person name="Eaton V."/>
            <person name="Seok R."/>
            <person name="Leiner I.M."/>
            <person name="Pamer E.G."/>
        </authorList>
    </citation>
    <scope>NUCLEOTIDE SEQUENCE [LARGE SCALE GENOMIC DNA]</scope>
    <source>
        <strain evidence="7 8">MSK.17.11</strain>
        <strain evidence="6 9">MSK.17.38</strain>
    </source>
</reference>
<evidence type="ECO:0000259" key="5">
    <source>
        <dbReference type="Pfam" id="PF00082"/>
    </source>
</evidence>
<dbReference type="InterPro" id="IPR051048">
    <property type="entry name" value="Peptidase_S8/S53_subtilisin"/>
</dbReference>
<accession>A0A850HJW1</accession>
<dbReference type="InterPro" id="IPR034045">
    <property type="entry name" value="Pep_S8_CspA-like"/>
</dbReference>
<evidence type="ECO:0000313" key="9">
    <source>
        <dbReference type="Proteomes" id="UP000701680"/>
    </source>
</evidence>
<dbReference type="PROSITE" id="PS00138">
    <property type="entry name" value="SUBTILASE_SER"/>
    <property type="match status" value="1"/>
</dbReference>
<comment type="caution">
    <text evidence="7">The sequence shown here is derived from an EMBL/GenBank/DDBJ whole genome shotgun (WGS) entry which is preliminary data.</text>
</comment>
<dbReference type="PANTHER" id="PTHR43399">
    <property type="entry name" value="SUBTILISIN-RELATED"/>
    <property type="match status" value="1"/>
</dbReference>
<evidence type="ECO:0000313" key="6">
    <source>
        <dbReference type="EMBL" id="NSK14817.1"/>
    </source>
</evidence>
<dbReference type="InterPro" id="IPR000209">
    <property type="entry name" value="Peptidase_S8/S53_dom"/>
</dbReference>
<sequence length="301" mass="32446">MLERFIDDISGVWKNSICIGTGNEAASAGHTAGQLRDEEEAVIELAVQDRQPSLNIQIWKEYTDIIDISLISPSGAEIGPIPETLGVQRFTMGQTEVLLYYGEPSPFSTAQEVFIELLPVNDYMNQGVWKIVLTPRKIVTGLYELWLPSEAVLNRGTGFLYPKNTTTLTIPSTSWGAISVGAYNGYTLSYADFSGRGPLRRGSGVVLKPDLVAPGVDITTVAAGGGYASFTGTSFAAPFVTGAAALLMEWGIVNGNDPYLYGEKVKAYLRRGARQLPGFEEYPNNQVGYGALCVGDSLPIS</sequence>
<dbReference type="GO" id="GO:0004252">
    <property type="term" value="F:serine-type endopeptidase activity"/>
    <property type="evidence" value="ECO:0007669"/>
    <property type="project" value="InterPro"/>
</dbReference>
<evidence type="ECO:0000256" key="3">
    <source>
        <dbReference type="ARBA" id="ARBA00022801"/>
    </source>
</evidence>
<dbReference type="InterPro" id="IPR023828">
    <property type="entry name" value="Peptidase_S8_Ser-AS"/>
</dbReference>
<dbReference type="Proteomes" id="UP000701680">
    <property type="component" value="Unassembled WGS sequence"/>
</dbReference>
<evidence type="ECO:0000313" key="8">
    <source>
        <dbReference type="Proteomes" id="UP000528555"/>
    </source>
</evidence>
<evidence type="ECO:0000256" key="2">
    <source>
        <dbReference type="ARBA" id="ARBA00022670"/>
    </source>
</evidence>
<comment type="similarity">
    <text evidence="1">Belongs to the peptidase S8 family.</text>
</comment>
<dbReference type="Proteomes" id="UP000528555">
    <property type="component" value="Unassembled WGS sequence"/>
</dbReference>
<dbReference type="Pfam" id="PF00082">
    <property type="entry name" value="Peptidase_S8"/>
    <property type="match status" value="1"/>
</dbReference>
<keyword evidence="4" id="KW-0720">Serine protease</keyword>
<name>A0A850HJW1_9FIRM</name>
<dbReference type="SUPFAM" id="SSF52743">
    <property type="entry name" value="Subtilisin-like"/>
    <property type="match status" value="1"/>
</dbReference>
<dbReference type="CDD" id="cd07478">
    <property type="entry name" value="Peptidases_S8_CspA-like"/>
    <property type="match status" value="1"/>
</dbReference>
<evidence type="ECO:0000256" key="1">
    <source>
        <dbReference type="ARBA" id="ARBA00011073"/>
    </source>
</evidence>
<dbReference type="GO" id="GO:0006508">
    <property type="term" value="P:proteolysis"/>
    <property type="evidence" value="ECO:0007669"/>
    <property type="project" value="UniProtKB-KW"/>
</dbReference>
<feature type="domain" description="Peptidase S8/S53" evidence="5">
    <location>
        <begin position="163"/>
        <end position="290"/>
    </location>
</feature>
<protein>
    <submittedName>
        <fullName evidence="7">S8 family peptidase</fullName>
    </submittedName>
</protein>
<dbReference type="EMBL" id="JAAIUO010000004">
    <property type="protein sequence ID" value="NSK14817.1"/>
    <property type="molecule type" value="Genomic_DNA"/>
</dbReference>
<proteinExistence type="inferred from homology"/>
<keyword evidence="3" id="KW-0378">Hydrolase</keyword>
<organism evidence="7 8">
    <name type="scientific">Dorea phocaeensis</name>
    <dbReference type="NCBI Taxonomy" id="2040291"/>
    <lineage>
        <taxon>Bacteria</taxon>
        <taxon>Bacillati</taxon>
        <taxon>Bacillota</taxon>
        <taxon>Clostridia</taxon>
        <taxon>Lachnospirales</taxon>
        <taxon>Lachnospiraceae</taxon>
        <taxon>Dorea</taxon>
    </lineage>
</organism>
<evidence type="ECO:0000256" key="4">
    <source>
        <dbReference type="ARBA" id="ARBA00022825"/>
    </source>
</evidence>
<dbReference type="InterPro" id="IPR036852">
    <property type="entry name" value="Peptidase_S8/S53_dom_sf"/>
</dbReference>
<gene>
    <name evidence="7" type="ORF">G5A66_08025</name>
    <name evidence="6" type="ORF">G5A75_08045</name>
</gene>
<dbReference type="PANTHER" id="PTHR43399:SF4">
    <property type="entry name" value="CELL WALL-ASSOCIATED PROTEASE"/>
    <property type="match status" value="1"/>
</dbReference>
<dbReference type="Gene3D" id="2.60.120.1290">
    <property type="match status" value="1"/>
</dbReference>
<dbReference type="AlphaFoldDB" id="A0A850HJW1"/>
<evidence type="ECO:0000313" key="7">
    <source>
        <dbReference type="EMBL" id="NVH58591.1"/>
    </source>
</evidence>
<keyword evidence="8" id="KW-1185">Reference proteome</keyword>
<keyword evidence="2" id="KW-0645">Protease</keyword>
<dbReference type="EMBL" id="JAAITX010000004">
    <property type="protein sequence ID" value="NVH58591.1"/>
    <property type="molecule type" value="Genomic_DNA"/>
</dbReference>
<reference evidence="7" key="2">
    <citation type="submission" date="2020-02" db="EMBL/GenBank/DDBJ databases">
        <authorList>
            <person name="Littmann E."/>
            <person name="Sorbara M."/>
        </authorList>
    </citation>
    <scope>NUCLEOTIDE SEQUENCE</scope>
    <source>
        <strain evidence="7">MSK.17.11</strain>
        <strain evidence="6">MSK.17.38</strain>
    </source>
</reference>
<dbReference type="Gene3D" id="3.40.50.200">
    <property type="entry name" value="Peptidase S8/S53 domain"/>
    <property type="match status" value="1"/>
</dbReference>